<keyword evidence="1" id="KW-0393">Immunoglobulin domain</keyword>
<evidence type="ECO:0000256" key="2">
    <source>
        <dbReference type="SAM" id="Phobius"/>
    </source>
</evidence>
<proteinExistence type="evidence at transcript level"/>
<evidence type="ECO:0000259" key="3">
    <source>
        <dbReference type="PROSITE" id="PS50835"/>
    </source>
</evidence>
<dbReference type="EMBL" id="AM849812">
    <property type="protein sequence ID" value="CAO98732.1"/>
    <property type="molecule type" value="mRNA"/>
</dbReference>
<accession>B5D5T7</accession>
<dbReference type="SMART" id="SM00409">
    <property type="entry name" value="IG"/>
    <property type="match status" value="4"/>
</dbReference>
<dbReference type="PANTHER" id="PTHR11422:SF0">
    <property type="entry name" value="T-CELL SURFACE GLYCOPROTEIN CD4"/>
    <property type="match status" value="1"/>
</dbReference>
<feature type="transmembrane region" description="Helical" evidence="2">
    <location>
        <begin position="428"/>
        <end position="452"/>
    </location>
</feature>
<keyword evidence="2" id="KW-0472">Membrane</keyword>
<dbReference type="PANTHER" id="PTHR11422">
    <property type="entry name" value="T-CELL SURFACE GLYCOPROTEIN CD4"/>
    <property type="match status" value="1"/>
</dbReference>
<dbReference type="InterPro" id="IPR007110">
    <property type="entry name" value="Ig-like_dom"/>
</dbReference>
<dbReference type="AlphaFoldDB" id="B5D5T7"/>
<keyword evidence="2" id="KW-1133">Transmembrane helix</keyword>
<feature type="domain" description="Ig-like" evidence="3">
    <location>
        <begin position="125"/>
        <end position="209"/>
    </location>
</feature>
<feature type="domain" description="Ig-like" evidence="3">
    <location>
        <begin position="348"/>
        <end position="414"/>
    </location>
</feature>
<protein>
    <submittedName>
        <fullName evidence="4">T-cell surface glycoprotein CD4</fullName>
    </submittedName>
</protein>
<dbReference type="Pfam" id="PF00047">
    <property type="entry name" value="ig"/>
    <property type="match status" value="1"/>
</dbReference>
<evidence type="ECO:0000256" key="1">
    <source>
        <dbReference type="ARBA" id="ARBA00023319"/>
    </source>
</evidence>
<dbReference type="Gene3D" id="2.60.40.10">
    <property type="entry name" value="Immunoglobulins"/>
    <property type="match status" value="4"/>
</dbReference>
<dbReference type="InterPro" id="IPR013151">
    <property type="entry name" value="Immunoglobulin_dom"/>
</dbReference>
<dbReference type="InterPro" id="IPR036179">
    <property type="entry name" value="Ig-like_dom_sf"/>
</dbReference>
<name>B5D5T7_DICLA</name>
<dbReference type="SUPFAM" id="SSF48726">
    <property type="entry name" value="Immunoglobulin"/>
    <property type="match status" value="3"/>
</dbReference>
<evidence type="ECO:0000313" key="4">
    <source>
        <dbReference type="EMBL" id="CAO98732.1"/>
    </source>
</evidence>
<reference evidence="4" key="1">
    <citation type="journal article" date="2010" name="Fish Shellfish Immunol.">
        <title>Cellular and molecular immune responses of the sea bass (Dicentrarchus labrax) experimentally infected with betanodavirus.</title>
        <authorList>
            <person name="Scapigliati G."/>
            <person name="Buonocore F."/>
            <person name="Randelli E."/>
            <person name="Casani D."/>
            <person name="Meloni S."/>
            <person name="Zarletti G."/>
            <person name="Tiberi M."/>
            <person name="Pietretti D."/>
            <person name="Boschi I."/>
            <person name="Manchado M."/>
            <person name="Martin-Antonio B."/>
            <person name="Jimenez-Cantizano R."/>
            <person name="Bovo G."/>
            <person name="Borghesan F."/>
            <person name="Lorenzen N."/>
            <person name="Einer-Jensen K."/>
            <person name="Adams S."/>
            <person name="Thompson K."/>
            <person name="Alonso C."/>
            <person name="Bejar J."/>
            <person name="Cano I."/>
            <person name="Borrego J.J."/>
            <person name="Alvarez M.C."/>
        </authorList>
    </citation>
    <scope>NUCLEOTIDE SEQUENCE</scope>
    <source>
        <tissue evidence="4">Thymus</tissue>
    </source>
</reference>
<dbReference type="InterPro" id="IPR003599">
    <property type="entry name" value="Ig_sub"/>
</dbReference>
<dbReference type="InterPro" id="IPR013783">
    <property type="entry name" value="Ig-like_fold"/>
</dbReference>
<dbReference type="PROSITE" id="PS50835">
    <property type="entry name" value="IG_LIKE"/>
    <property type="match status" value="2"/>
</dbReference>
<sequence>MSCVLGTLCTQQLLHVTEMKNFIQSVLILITVVMSAAGEELIYAEEGQMVTLNPPAVTNPQTHYSYWVFNGNQIAWRNPFSGKGVNDKDSLSLTDGSVLVITNIQQNLFGTFTCQIYTSGNRDTPVDTTTYKILKLSVTMDPPSPLLPGEDLSLNCNAGRNPKIHWLNPQGQKINSQRIQQKATGQDKGEWTCVVTYSNKESKAKISVTLVDLTTAPSHLQYTSKSSPLTIPCSTTATWDTIKTRDIEGGKWEFFAKPGASLKSNAPQMLFSLSLDPLKWTPDQDNELRYDPKLQNGILSLKRNQGKDGDSGDYVCSLKFKSGVTLNRTVTVHVLQITSSPGIELISGQQVNLTCDLGSPLPSDLQLKWFPPGQSSLPSLKSDHHPTHLIIPEVGMGDGGKWRCELWRNSTRLTSAVITLKIEPKITVWMIVLICSVTVIAILLLVVAFILYRRRQRKMTHLRHRLCRCKNPQPRGFYRS</sequence>
<gene>
    <name evidence="4" type="primary">CD4</name>
</gene>
<keyword evidence="2" id="KW-0812">Transmembrane</keyword>
<organism evidence="4">
    <name type="scientific">Dicentrarchus labrax</name>
    <name type="common">European seabass</name>
    <name type="synonym">Morone labrax</name>
    <dbReference type="NCBI Taxonomy" id="13489"/>
    <lineage>
        <taxon>Eukaryota</taxon>
        <taxon>Metazoa</taxon>
        <taxon>Chordata</taxon>
        <taxon>Craniata</taxon>
        <taxon>Vertebrata</taxon>
        <taxon>Euteleostomi</taxon>
        <taxon>Actinopterygii</taxon>
        <taxon>Neopterygii</taxon>
        <taxon>Teleostei</taxon>
        <taxon>Neoteleostei</taxon>
        <taxon>Acanthomorphata</taxon>
        <taxon>Eupercaria</taxon>
        <taxon>Moronidae</taxon>
        <taxon>Dicentrarchus</taxon>
    </lineage>
</organism>